<keyword evidence="1" id="KW-0813">Transport</keyword>
<dbReference type="EMBL" id="SWLB01000011">
    <property type="protein sequence ID" value="KAF3332562.1"/>
    <property type="molecule type" value="Genomic_DNA"/>
</dbReference>
<comment type="caution">
    <text evidence="3">The sequence shown here is derived from an EMBL/GenBank/DDBJ whole genome shotgun (WGS) entry which is preliminary data.</text>
</comment>
<keyword evidence="4" id="KW-1185">Reference proteome</keyword>
<gene>
    <name evidence="3" type="ORF">FCM35_KLT02139</name>
</gene>
<keyword evidence="1" id="KW-0406">Ion transport</keyword>
<dbReference type="AlphaFoldDB" id="A0A833VBL3"/>
<dbReference type="PANTHER" id="PTHR45651:SF50">
    <property type="entry name" value="CYCLIC NUCLEOTIDE-GATED ION CHANNEL 2"/>
    <property type="match status" value="1"/>
</dbReference>
<reference evidence="3" key="1">
    <citation type="submission" date="2020-01" db="EMBL/GenBank/DDBJ databases">
        <title>Genome sequence of Kobresia littledalei, the first chromosome-level genome in the family Cyperaceae.</title>
        <authorList>
            <person name="Qu G."/>
        </authorList>
    </citation>
    <scope>NUCLEOTIDE SEQUENCE</scope>
    <source>
        <strain evidence="3">C.B.Clarke</strain>
        <tissue evidence="3">Leaf</tissue>
    </source>
</reference>
<proteinExistence type="predicted"/>
<evidence type="ECO:0000256" key="1">
    <source>
        <dbReference type="ARBA" id="ARBA00023303"/>
    </source>
</evidence>
<evidence type="ECO:0000256" key="2">
    <source>
        <dbReference type="SAM" id="MobiDB-lite"/>
    </source>
</evidence>
<evidence type="ECO:0000313" key="3">
    <source>
        <dbReference type="EMBL" id="KAF3332562.1"/>
    </source>
</evidence>
<evidence type="ECO:0000313" key="4">
    <source>
        <dbReference type="Proteomes" id="UP000623129"/>
    </source>
</evidence>
<sequence>MSSPPSDLSQMLSSSTSGTVNGSSSSPLPPDSSSSTTVPQSSPTSFLSIWRRLKRNLRICTSRDDTISNFANSAGSASISECYACTRPGAPAFHSTSCEHALAQPEWEACAGSSLIPIQYNPASNTPTCNLHATSKRKHRWIFGTVLDPRSPRVQSWNRALLFARALALAADPVFFYAIGVGIKDGTCHKGLIGVVRRVVALAAVVRTGADIVHAGHIWVQLRLAFVSRESLVVGSGKLVWDPIEIARHYVKKPKGIWFDLFVLVPLPQLLRNY</sequence>
<name>A0A833VBL3_9POAL</name>
<dbReference type="PANTHER" id="PTHR45651">
    <property type="entry name" value="CYCLIC NUCLEOTIDE-GATED ION CHANNEL 15-RELATED-RELATED"/>
    <property type="match status" value="1"/>
</dbReference>
<protein>
    <submittedName>
        <fullName evidence="3">Cyclic nucleotide-gated ion channel 2-like protein</fullName>
    </submittedName>
</protein>
<organism evidence="3 4">
    <name type="scientific">Carex littledalei</name>
    <dbReference type="NCBI Taxonomy" id="544730"/>
    <lineage>
        <taxon>Eukaryota</taxon>
        <taxon>Viridiplantae</taxon>
        <taxon>Streptophyta</taxon>
        <taxon>Embryophyta</taxon>
        <taxon>Tracheophyta</taxon>
        <taxon>Spermatophyta</taxon>
        <taxon>Magnoliopsida</taxon>
        <taxon>Liliopsida</taxon>
        <taxon>Poales</taxon>
        <taxon>Cyperaceae</taxon>
        <taxon>Cyperoideae</taxon>
        <taxon>Cariceae</taxon>
        <taxon>Carex</taxon>
        <taxon>Carex subgen. Euthyceras</taxon>
    </lineage>
</organism>
<dbReference type="Proteomes" id="UP000623129">
    <property type="component" value="Unassembled WGS sequence"/>
</dbReference>
<dbReference type="GO" id="GO:0016020">
    <property type="term" value="C:membrane"/>
    <property type="evidence" value="ECO:0007669"/>
    <property type="project" value="UniProtKB-SubCell"/>
</dbReference>
<feature type="region of interest" description="Disordered" evidence="2">
    <location>
        <begin position="1"/>
        <end position="43"/>
    </location>
</feature>
<accession>A0A833VBL3</accession>
<dbReference type="GO" id="GO:0034220">
    <property type="term" value="P:monoatomic ion transmembrane transport"/>
    <property type="evidence" value="ECO:0007669"/>
    <property type="project" value="UniProtKB-KW"/>
</dbReference>
<keyword evidence="1" id="KW-0407">Ion channel</keyword>
<dbReference type="OrthoDB" id="421226at2759"/>